<dbReference type="InterPro" id="IPR039448">
    <property type="entry name" value="Beta_helix"/>
</dbReference>
<name>A0ABQ9X2I8_9EUKA</name>
<sequence>MSDSAQPQSVFACDTLLSSSSFLNTTHHLAQQDKVPTSPSSSQRVHSVSVEQSTNHVPGITSRDFNKGGSFFCTNSSFSRISLDQPEPNADGVFEGQNFTDTSQKNITTSTSLVISFSLCTFRHITGSFSQACLYISGSFTSVTLSATVFFSIKNTNALGRGAGLSFETVSNPIVKQCLFSNCSGQDRGGGIHAYHMDLLSVEECTFDKCSAASGGGICTYRKNSLKVSNSAFISCSATGKGGGVCFAQPISQAIFSSVAFRSCASPTASSLLSGYYTEDASLVTFLQSDADMGKISFAGTDFTTKITTITATATVTSCEGVDPLYPGSASIRMTLSVSHTGTVLAKYTRAENAVDRLLIFTFSGLTNGLASLSESDHGYSTTDTYTIKNAQTVGLILSGTPSFSLKSGVISRSVDEAHATLDNDGNTTTIVLTGQNLSPGSYDVTITDTTNKATGFTATLTAPNTLTGTHLIYPPTAADVIKFAEDYLVSNVVYQGASISSSGVTFKTPTEPRRLESFTDEVLNAKKTHLTVVVHGRKLSTAQLKLKLQSDDGIIEVTSTLKNGDSASLYVDLAVGDTQTSTQLKFGLEYRLLAAFLGEDQLLVNSQVTMTVPNPPIVTLISTPPTCAGATFEVSVVGTNLPSGTTFKATLNSSHTFLILFSSSGSGSGTIKAGLESEVQFDTEYLMTSLVDSAVGSDEIVLVRAPKFRTPVGPTISKVEASLSPSTIENISIVVTGSNMIATGFELVVCEAGTSNEITIPVTFSDSQTGTGEAVVFGSTELKYGTNYSVISVRNSAVIAALKGTISFLTPATPPRITSSQCVLGDEMKTKAKISIVGEGFPSGTAFSIGLIERSSGGDVSGTNLRLSSTFGGLIGSEVQTSHELWEEVYGSEGKMKYGAEYRITDLSISGYRCGVNAAVSFNVDPEPSRIIGIENQLDIPQNLTNIRLYGRWIEQGTYEVRLNNQVGPRINVTFSDSKTEERKSEPVKVTVFGNNAILTFDTLYQIFSVISVDSLVPVLIDQTSTSFSIESPPRVETASITVDIPSETITLTLTGVLFNVGHEIIVTVNGTASGNQVSQETIATSTNSLSVNFSISPSSPIVSGDVHIVHQVYDRQKDDYYLLHSGLKFTPPHLPGILTATAVLHPSNKGFLVTLRGSDLPIGHTFRVSLQGTSFSFTIDFQTAQAGTSQLIPADVSSLEYDTEYQISNIVHLTNPNFRLSFTGSFRTPNKPRLTMIHLAESGSTDTTTCWIAPSQCQTLEVAWSSFQQFDGLFDEIIFGVNEKAMIGDNILIKTIKVCLKTDLTITDLIFSLPSFHSWLLSNTPSSVISGTGSIAISSVSIVSQHSASIGIGFLSLTDGILSISSFSVIDVLIQSDIVMINMTGETSRLSLDLTKCMLRNTNTTNAPFLLFSTSHAESSVSMTDTLFLSSNRIQTQTVSDIYQDSFLSITVPQLTTSITECVFDRSGTRAASGTIINSLLSLSIFTPTGTTNTTQCIVSLTRLLLVDCCPLDPSIGAIGITLPSCLCQVRLEECWFEETRSTSPFQYSSLGVPVLTPKRKPSFLASSQASGLVIRRDILIPSIRRKGSTFSSCRLGIVTKSDFSLQ</sequence>
<gene>
    <name evidence="2" type="ORF">BLNAU_19203</name>
</gene>
<protein>
    <recommendedName>
        <fullName evidence="1">Right handed beta helix domain-containing protein</fullName>
    </recommendedName>
</protein>
<evidence type="ECO:0000313" key="3">
    <source>
        <dbReference type="Proteomes" id="UP001281761"/>
    </source>
</evidence>
<dbReference type="InterPro" id="IPR011050">
    <property type="entry name" value="Pectin_lyase_fold/virulence"/>
</dbReference>
<keyword evidence="3" id="KW-1185">Reference proteome</keyword>
<dbReference type="SUPFAM" id="SSF51126">
    <property type="entry name" value="Pectin lyase-like"/>
    <property type="match status" value="1"/>
</dbReference>
<feature type="domain" description="Right handed beta helix" evidence="1">
    <location>
        <begin position="115"/>
        <end position="242"/>
    </location>
</feature>
<organism evidence="2 3">
    <name type="scientific">Blattamonas nauphoetae</name>
    <dbReference type="NCBI Taxonomy" id="2049346"/>
    <lineage>
        <taxon>Eukaryota</taxon>
        <taxon>Metamonada</taxon>
        <taxon>Preaxostyla</taxon>
        <taxon>Oxymonadida</taxon>
        <taxon>Blattamonas</taxon>
    </lineage>
</organism>
<evidence type="ECO:0000313" key="2">
    <source>
        <dbReference type="EMBL" id="KAK2945907.1"/>
    </source>
</evidence>
<dbReference type="EMBL" id="JARBJD010000244">
    <property type="protein sequence ID" value="KAK2945907.1"/>
    <property type="molecule type" value="Genomic_DNA"/>
</dbReference>
<accession>A0ABQ9X2I8</accession>
<dbReference type="Pfam" id="PF13229">
    <property type="entry name" value="Beta_helix"/>
    <property type="match status" value="1"/>
</dbReference>
<reference evidence="2 3" key="1">
    <citation type="journal article" date="2022" name="bioRxiv">
        <title>Genomics of Preaxostyla Flagellates Illuminates Evolutionary Transitions and the Path Towards Mitochondrial Loss.</title>
        <authorList>
            <person name="Novak L.V.F."/>
            <person name="Treitli S.C."/>
            <person name="Pyrih J."/>
            <person name="Halakuc P."/>
            <person name="Pipaliya S.V."/>
            <person name="Vacek V."/>
            <person name="Brzon O."/>
            <person name="Soukal P."/>
            <person name="Eme L."/>
            <person name="Dacks J.B."/>
            <person name="Karnkowska A."/>
            <person name="Elias M."/>
            <person name="Hampl V."/>
        </authorList>
    </citation>
    <scope>NUCLEOTIDE SEQUENCE [LARGE SCALE GENOMIC DNA]</scope>
    <source>
        <strain evidence="2">NAU3</strain>
        <tissue evidence="2">Gut</tissue>
    </source>
</reference>
<comment type="caution">
    <text evidence="2">The sequence shown here is derived from an EMBL/GenBank/DDBJ whole genome shotgun (WGS) entry which is preliminary data.</text>
</comment>
<evidence type="ECO:0000259" key="1">
    <source>
        <dbReference type="Pfam" id="PF13229"/>
    </source>
</evidence>
<dbReference type="Proteomes" id="UP001281761">
    <property type="component" value="Unassembled WGS sequence"/>
</dbReference>
<proteinExistence type="predicted"/>